<dbReference type="OrthoDB" id="9772884at2"/>
<comment type="caution">
    <text evidence="2">The sequence shown here is derived from an EMBL/GenBank/DDBJ whole genome shotgun (WGS) entry which is preliminary data.</text>
</comment>
<dbReference type="EMBL" id="BHXQ01000007">
    <property type="protein sequence ID" value="GCC53294.1"/>
    <property type="molecule type" value="Genomic_DNA"/>
</dbReference>
<dbReference type="InterPro" id="IPR018580">
    <property type="entry name" value="Uncharacterised_YfhO"/>
</dbReference>
<feature type="transmembrane region" description="Helical" evidence="1">
    <location>
        <begin position="443"/>
        <end position="468"/>
    </location>
</feature>
<feature type="transmembrane region" description="Helical" evidence="1">
    <location>
        <begin position="346"/>
        <end position="365"/>
    </location>
</feature>
<keyword evidence="3" id="KW-1185">Reference proteome</keyword>
<keyword evidence="1" id="KW-0472">Membrane</keyword>
<feature type="transmembrane region" description="Helical" evidence="1">
    <location>
        <begin position="519"/>
        <end position="541"/>
    </location>
</feature>
<organism evidence="2 3">
    <name type="scientific">Chryseotalea sanaruensis</name>
    <dbReference type="NCBI Taxonomy" id="2482724"/>
    <lineage>
        <taxon>Bacteria</taxon>
        <taxon>Pseudomonadati</taxon>
        <taxon>Bacteroidota</taxon>
        <taxon>Cytophagia</taxon>
        <taxon>Cytophagales</taxon>
        <taxon>Chryseotaleaceae</taxon>
        <taxon>Chryseotalea</taxon>
    </lineage>
</organism>
<dbReference type="Proteomes" id="UP000288227">
    <property type="component" value="Unassembled WGS sequence"/>
</dbReference>
<feature type="transmembrane region" description="Helical" evidence="1">
    <location>
        <begin position="125"/>
        <end position="146"/>
    </location>
</feature>
<feature type="transmembrane region" description="Helical" evidence="1">
    <location>
        <begin position="152"/>
        <end position="169"/>
    </location>
</feature>
<dbReference type="AlphaFoldDB" id="A0A401UEL4"/>
<evidence type="ECO:0000313" key="3">
    <source>
        <dbReference type="Proteomes" id="UP000288227"/>
    </source>
</evidence>
<feature type="transmembrane region" description="Helical" evidence="1">
    <location>
        <begin position="370"/>
        <end position="389"/>
    </location>
</feature>
<evidence type="ECO:0008006" key="4">
    <source>
        <dbReference type="Google" id="ProtNLM"/>
    </source>
</evidence>
<feature type="transmembrane region" description="Helical" evidence="1">
    <location>
        <begin position="494"/>
        <end position="512"/>
    </location>
</feature>
<sequence length="812" mass="90999">MKKIRFAEHVLPHTLAILTFLVVSIFFFNPVFFDGKTLQQDDIQQFKGSAKEIIDYRERTGEEALWTNSMFGGMPAYLISVQWGTEAISYLKRIVTLNLPHAVNNIFAAFISYYILLLAFRVRPYLAIAGALAFGLSSYMIIGLGAGHNARIGAIAFMPLVMAGIHLVFTNRRLLGFGLTTAGLALHLRENHVQITYYLLLIVLGYGIMQLVLAIRDKKVAALFTNVAILIPSAIIAVGTYFAPLWAVQEYSAYSIRGKSELVSEQLIDDNPDGLDKAYAFQYSNGILEPFTLLIPNFYGGGTGEFLVQDTDSKTYKALMNSGNEQMANQLASYSRAYWGPQPNTAPYYAGAIVCLLFAIGIAFADRQYVAWLVPVSIFGVMLSWGSSFESFNYFIFDHLPIYNKFRSVTFALLLILFAMPLLGLLGLEKLLSLTWKESQKKLIYPVGIVAGICFLLGITGGFGSFLADGESQLPAWFINALQDDRTSLLRSDAMRSFWFIAIFSALLWATLNKYIKAYFLPIGLVLLVLIDMVGIDARYLSKEKYVRKRDNSFFAPTEADSEILKDKSKYRVYNLQGTFSEARTSYFHQSIGGYHGAKMRRYQDLYDSALFDETNVFINDLQSGNPRYDNYNVMNMLNVKYVTYGNQRNNIIPNPAANGPVWFVQSIKQVNSPTEELAALKNTDTKNEAVLDVSKFKVPAVEADSLATISMTSYQPNELIYESNNTANGLAVFSEIYYPKGWKAYIDNQEAEIMRVNYVLRALAVPAGKHEIKFEFKPAAYYTGNKITTASSWLAILILLGTIGMSLRKND</sequence>
<feature type="transmembrane region" description="Helical" evidence="1">
    <location>
        <begin position="227"/>
        <end position="247"/>
    </location>
</feature>
<dbReference type="Pfam" id="PF09586">
    <property type="entry name" value="YfhO"/>
    <property type="match status" value="1"/>
</dbReference>
<reference evidence="2 3" key="1">
    <citation type="submission" date="2018-11" db="EMBL/GenBank/DDBJ databases">
        <title>Chryseotalea sanarue gen. nov., sp., nov., a member of the family Cytophagaceae, isolated from a brackish lake in Hamamatsu Japan.</title>
        <authorList>
            <person name="Maejima Y."/>
            <person name="Iino T."/>
            <person name="Muraguchi Y."/>
            <person name="Fukuda K."/>
            <person name="Ohkuma M."/>
            <person name="Moriuchi R."/>
            <person name="Dohra H."/>
            <person name="Kimbara K."/>
            <person name="Shintani M."/>
        </authorList>
    </citation>
    <scope>NUCLEOTIDE SEQUENCE [LARGE SCALE GENOMIC DNA]</scope>
    <source>
        <strain evidence="2 3">Ys</strain>
    </source>
</reference>
<protein>
    <recommendedName>
        <fullName evidence="4">YfhO family protein</fullName>
    </recommendedName>
</protein>
<evidence type="ECO:0000313" key="2">
    <source>
        <dbReference type="EMBL" id="GCC53294.1"/>
    </source>
</evidence>
<name>A0A401UEL4_9BACT</name>
<dbReference type="RefSeq" id="WP_127123944.1">
    <property type="nucleotide sequence ID" value="NZ_BHXQ01000007.1"/>
</dbReference>
<dbReference type="PANTHER" id="PTHR38454">
    <property type="entry name" value="INTEGRAL MEMBRANE PROTEIN-RELATED"/>
    <property type="match status" value="1"/>
</dbReference>
<dbReference type="PANTHER" id="PTHR38454:SF1">
    <property type="entry name" value="INTEGRAL MEMBRANE PROTEIN"/>
    <property type="match status" value="1"/>
</dbReference>
<gene>
    <name evidence="2" type="ORF">SanaruYs_35370</name>
</gene>
<evidence type="ECO:0000256" key="1">
    <source>
        <dbReference type="SAM" id="Phobius"/>
    </source>
</evidence>
<keyword evidence="1" id="KW-0812">Transmembrane</keyword>
<accession>A0A401UEL4</accession>
<feature type="transmembrane region" description="Helical" evidence="1">
    <location>
        <begin position="195"/>
        <end position="215"/>
    </location>
</feature>
<feature type="transmembrane region" description="Helical" evidence="1">
    <location>
        <begin position="102"/>
        <end position="120"/>
    </location>
</feature>
<keyword evidence="1" id="KW-1133">Transmembrane helix</keyword>
<feature type="transmembrane region" description="Helical" evidence="1">
    <location>
        <begin position="409"/>
        <end position="431"/>
    </location>
</feature>
<proteinExistence type="predicted"/>
<feature type="transmembrane region" description="Helical" evidence="1">
    <location>
        <begin position="12"/>
        <end position="33"/>
    </location>
</feature>